<dbReference type="EMBL" id="QTTT01000001">
    <property type="protein sequence ID" value="REE97758.1"/>
    <property type="molecule type" value="Genomic_DNA"/>
</dbReference>
<dbReference type="RefSeq" id="WP_116023205.1">
    <property type="nucleotide sequence ID" value="NZ_QTTT01000001.1"/>
</dbReference>
<evidence type="ECO:0000313" key="2">
    <source>
        <dbReference type="Proteomes" id="UP000256661"/>
    </source>
</evidence>
<keyword evidence="2" id="KW-1185">Reference proteome</keyword>
<evidence type="ECO:0000313" key="1">
    <source>
        <dbReference type="EMBL" id="REE97758.1"/>
    </source>
</evidence>
<dbReference type="AlphaFoldDB" id="A0A3D9SPC1"/>
<organism evidence="1 2">
    <name type="scientific">Thermomonospora umbrina</name>
    <dbReference type="NCBI Taxonomy" id="111806"/>
    <lineage>
        <taxon>Bacteria</taxon>
        <taxon>Bacillati</taxon>
        <taxon>Actinomycetota</taxon>
        <taxon>Actinomycetes</taxon>
        <taxon>Streptosporangiales</taxon>
        <taxon>Thermomonosporaceae</taxon>
        <taxon>Thermomonospora</taxon>
    </lineage>
</organism>
<gene>
    <name evidence="1" type="ORF">DFJ69_3233</name>
</gene>
<name>A0A3D9SPC1_9ACTN</name>
<proteinExistence type="predicted"/>
<reference evidence="1 2" key="1">
    <citation type="submission" date="2018-08" db="EMBL/GenBank/DDBJ databases">
        <title>Sequencing the genomes of 1000 actinobacteria strains.</title>
        <authorList>
            <person name="Klenk H.-P."/>
        </authorList>
    </citation>
    <scope>NUCLEOTIDE SEQUENCE [LARGE SCALE GENOMIC DNA]</scope>
    <source>
        <strain evidence="1 2">DSM 43927</strain>
    </source>
</reference>
<accession>A0A3D9SPC1</accession>
<sequence>MDVVFTRTGSRRYGVSIGVPGESPRWQDPSPGFDEHIPHDLVHYVLEAELGLSAGVFGRAARGGGGFHPSEDLTARERARLKRKAKKREAGLNAKDHAGSADMALAESLAALCDALWRQRHGGLPDERPPWVTPPNVPDEYRPQVERVLSRLDEVAPLWNALGIGESLTFTWPSVVPHRAPAR</sequence>
<comment type="caution">
    <text evidence="1">The sequence shown here is derived from an EMBL/GenBank/DDBJ whole genome shotgun (WGS) entry which is preliminary data.</text>
</comment>
<dbReference type="Proteomes" id="UP000256661">
    <property type="component" value="Unassembled WGS sequence"/>
</dbReference>
<dbReference type="OrthoDB" id="4170613at2"/>
<protein>
    <submittedName>
        <fullName evidence="1">Uncharacterized protein</fullName>
    </submittedName>
</protein>